<dbReference type="EMBL" id="BMVU01000088">
    <property type="protein sequence ID" value="GGY13214.1"/>
    <property type="molecule type" value="Genomic_DNA"/>
</dbReference>
<name>A0A918P1X3_9ACTN</name>
<feature type="compositionally biased region" description="Polar residues" evidence="1">
    <location>
        <begin position="50"/>
        <end position="59"/>
    </location>
</feature>
<sequence length="59" mass="6441">MTRQDRSDGSVRYQVTVDLKGDASVVARTYRCPQPGLRVAHAPYPEPEQPGNTAAPSRS</sequence>
<dbReference type="RefSeq" id="WP_190194930.1">
    <property type="nucleotide sequence ID" value="NZ_BMVU01000088.1"/>
</dbReference>
<evidence type="ECO:0000313" key="3">
    <source>
        <dbReference type="Proteomes" id="UP000619244"/>
    </source>
</evidence>
<organism evidence="2 3">
    <name type="scientific">Streptomyces minutiscleroticus</name>
    <dbReference type="NCBI Taxonomy" id="68238"/>
    <lineage>
        <taxon>Bacteria</taxon>
        <taxon>Bacillati</taxon>
        <taxon>Actinomycetota</taxon>
        <taxon>Actinomycetes</taxon>
        <taxon>Kitasatosporales</taxon>
        <taxon>Streptomycetaceae</taxon>
        <taxon>Streptomyces</taxon>
    </lineage>
</organism>
<accession>A0A918P1X3</accession>
<reference evidence="2" key="2">
    <citation type="submission" date="2020-09" db="EMBL/GenBank/DDBJ databases">
        <authorList>
            <person name="Sun Q."/>
            <person name="Ohkuma M."/>
        </authorList>
    </citation>
    <scope>NUCLEOTIDE SEQUENCE</scope>
    <source>
        <strain evidence="2">JCM 4790</strain>
    </source>
</reference>
<feature type="region of interest" description="Disordered" evidence="1">
    <location>
        <begin position="36"/>
        <end position="59"/>
    </location>
</feature>
<keyword evidence="3" id="KW-1185">Reference proteome</keyword>
<proteinExistence type="predicted"/>
<gene>
    <name evidence="2" type="ORF">GCM10010358_76900</name>
</gene>
<protein>
    <submittedName>
        <fullName evidence="2">Uncharacterized protein</fullName>
    </submittedName>
</protein>
<evidence type="ECO:0000313" key="2">
    <source>
        <dbReference type="EMBL" id="GGY13214.1"/>
    </source>
</evidence>
<dbReference type="AlphaFoldDB" id="A0A918P1X3"/>
<comment type="caution">
    <text evidence="2">The sequence shown here is derived from an EMBL/GenBank/DDBJ whole genome shotgun (WGS) entry which is preliminary data.</text>
</comment>
<evidence type="ECO:0000256" key="1">
    <source>
        <dbReference type="SAM" id="MobiDB-lite"/>
    </source>
</evidence>
<dbReference type="Proteomes" id="UP000619244">
    <property type="component" value="Unassembled WGS sequence"/>
</dbReference>
<reference evidence="2" key="1">
    <citation type="journal article" date="2014" name="Int. J. Syst. Evol. Microbiol.">
        <title>Complete genome sequence of Corynebacterium casei LMG S-19264T (=DSM 44701T), isolated from a smear-ripened cheese.</title>
        <authorList>
            <consortium name="US DOE Joint Genome Institute (JGI-PGF)"/>
            <person name="Walter F."/>
            <person name="Albersmeier A."/>
            <person name="Kalinowski J."/>
            <person name="Ruckert C."/>
        </authorList>
    </citation>
    <scope>NUCLEOTIDE SEQUENCE</scope>
    <source>
        <strain evidence="2">JCM 4790</strain>
    </source>
</reference>